<dbReference type="InterPro" id="IPR011990">
    <property type="entry name" value="TPR-like_helical_dom_sf"/>
</dbReference>
<evidence type="ECO:0000313" key="5">
    <source>
        <dbReference type="EMBL" id="KAJ6751836.1"/>
    </source>
</evidence>
<dbReference type="GO" id="GO:0008270">
    <property type="term" value="F:zinc ion binding"/>
    <property type="evidence" value="ECO:0007669"/>
    <property type="project" value="InterPro"/>
</dbReference>
<dbReference type="NCBIfam" id="TIGR00756">
    <property type="entry name" value="PPR"/>
    <property type="match status" value="4"/>
</dbReference>
<dbReference type="OrthoDB" id="835295at2759"/>
<evidence type="ECO:0000256" key="1">
    <source>
        <dbReference type="ARBA" id="ARBA00006643"/>
    </source>
</evidence>
<dbReference type="Pfam" id="PF20430">
    <property type="entry name" value="Eplus_motif"/>
    <property type="match status" value="1"/>
</dbReference>
<comment type="similarity">
    <text evidence="1">Belongs to the PPR family. PCMP-H subfamily.</text>
</comment>
<accession>A0A9Q0VP89</accession>
<keyword evidence="2" id="KW-0677">Repeat</keyword>
<dbReference type="SUPFAM" id="SSF48452">
    <property type="entry name" value="TPR-like"/>
    <property type="match status" value="1"/>
</dbReference>
<sequence>MSSSSLSSSLRCFPPPSQASPNLKNNDLLIHNFNTPLELKQLHARLIKTNTPLSILPLTKVASVCALSPSFSYAHQIFSHLLETPQTSIWNSCLIRFAESDCPSHALLLFYQMRLFDVLPDTFTCSFVLKACLKLSDVVNGKIIHGIFQKLGFGSNFFLQNMTLNLYGLFGEMGDAMLLFEKMPQRDVVTWNIMVAQLVKRGDIDGAYCFFLRMPDKNVRSWTSMISGFVQCGKPKEAIDLFMKLQDESVRPNEVTVVSVLAACADLGELDLGRSVHEYSTRSGFKRNVRVCNTLIDMYVKCGCLENARRVFDEMEERTVVSWSAMIAGLAMHGQAEEALWLFSEMIKLSMKPNGVTFIGLLHACSHMGLIDEGRRVFASMTADYGVIPQIEHYGCVVDLLSRAGLLQEAHDFIMSMPVKPNGVVWGALLGGCKVHKNIDLAEEAMKHLSELDPLNDGYYVVISNIYAEAERWEDAARVRKLMKVRGVKKTSGWSSITVNGVVHEFVAGDQTHPQAEEIYQFWDKLLVKMKHRGYAPKTSVVLLDMEEKEKEKFLYRHSEKLAVVFGLMTTPEGTTIVIMKNLRVCEDCHAALKLISDSALAEAKRAACLRYANEYARGGWTQFAIFERAALD</sequence>
<dbReference type="PROSITE" id="PS51375">
    <property type="entry name" value="PPR"/>
    <property type="match status" value="4"/>
</dbReference>
<gene>
    <name evidence="5" type="ORF">OIU85_002270</name>
</gene>
<proteinExistence type="inferred from homology"/>
<dbReference type="Gene3D" id="1.25.40.10">
    <property type="entry name" value="Tetratricopeptide repeat domain"/>
    <property type="match status" value="4"/>
</dbReference>
<dbReference type="PANTHER" id="PTHR47926:SF458">
    <property type="entry name" value="PENTATRICOPEPTIDE REPEAT-CONTAINING PROTEIN"/>
    <property type="match status" value="1"/>
</dbReference>
<dbReference type="FunFam" id="1.25.40.10:FF:002166">
    <property type="entry name" value="Pentatricopeptide (PPR) repeat-containing protein-like"/>
    <property type="match status" value="1"/>
</dbReference>
<dbReference type="EMBL" id="JAPFFL010000001">
    <property type="protein sequence ID" value="KAJ6751836.1"/>
    <property type="molecule type" value="Genomic_DNA"/>
</dbReference>
<dbReference type="Pfam" id="PF13041">
    <property type="entry name" value="PPR_2"/>
    <property type="match status" value="2"/>
</dbReference>
<dbReference type="InterPro" id="IPR002885">
    <property type="entry name" value="PPR_rpt"/>
</dbReference>
<dbReference type="FunFam" id="1.25.40.10:FF:001372">
    <property type="entry name" value="Pentatricopeptide repeat-containing protein At4g21300"/>
    <property type="match status" value="1"/>
</dbReference>
<organism evidence="5 6">
    <name type="scientific">Salix viminalis</name>
    <name type="common">Common osier</name>
    <name type="synonym">Basket willow</name>
    <dbReference type="NCBI Taxonomy" id="40686"/>
    <lineage>
        <taxon>Eukaryota</taxon>
        <taxon>Viridiplantae</taxon>
        <taxon>Streptophyta</taxon>
        <taxon>Embryophyta</taxon>
        <taxon>Tracheophyta</taxon>
        <taxon>Spermatophyta</taxon>
        <taxon>Magnoliopsida</taxon>
        <taxon>eudicotyledons</taxon>
        <taxon>Gunneridae</taxon>
        <taxon>Pentapetalae</taxon>
        <taxon>rosids</taxon>
        <taxon>fabids</taxon>
        <taxon>Malpighiales</taxon>
        <taxon>Salicaceae</taxon>
        <taxon>Saliceae</taxon>
        <taxon>Salix</taxon>
    </lineage>
</organism>
<dbReference type="Proteomes" id="UP001151529">
    <property type="component" value="Chromosome 16"/>
</dbReference>
<feature type="repeat" description="PPR" evidence="3">
    <location>
        <begin position="319"/>
        <end position="353"/>
    </location>
</feature>
<evidence type="ECO:0000313" key="6">
    <source>
        <dbReference type="Proteomes" id="UP001151529"/>
    </source>
</evidence>
<dbReference type="GO" id="GO:0009451">
    <property type="term" value="P:RNA modification"/>
    <property type="evidence" value="ECO:0007669"/>
    <property type="project" value="InterPro"/>
</dbReference>
<keyword evidence="6" id="KW-1185">Reference proteome</keyword>
<dbReference type="Pfam" id="PF20431">
    <property type="entry name" value="E_motif"/>
    <property type="match status" value="1"/>
</dbReference>
<feature type="domain" description="DYW" evidence="4">
    <location>
        <begin position="534"/>
        <end position="599"/>
    </location>
</feature>
<dbReference type="AlphaFoldDB" id="A0A9Q0VP89"/>
<dbReference type="Pfam" id="PF14432">
    <property type="entry name" value="DYW_deaminase"/>
    <property type="match status" value="1"/>
</dbReference>
<feature type="repeat" description="PPR" evidence="3">
    <location>
        <begin position="187"/>
        <end position="217"/>
    </location>
</feature>
<dbReference type="Pfam" id="PF01535">
    <property type="entry name" value="PPR"/>
    <property type="match status" value="1"/>
</dbReference>
<feature type="repeat" description="PPR" evidence="3">
    <location>
        <begin position="288"/>
        <end position="318"/>
    </location>
</feature>
<comment type="caution">
    <text evidence="5">The sequence shown here is derived from an EMBL/GenBank/DDBJ whole genome shotgun (WGS) entry which is preliminary data.</text>
</comment>
<reference evidence="5" key="1">
    <citation type="submission" date="2022-11" db="EMBL/GenBank/DDBJ databases">
        <authorList>
            <person name="Hyden B.L."/>
            <person name="Feng K."/>
            <person name="Yates T."/>
            <person name="Jawdy S."/>
            <person name="Smart L.B."/>
            <person name="Muchero W."/>
        </authorList>
    </citation>
    <scope>NUCLEOTIDE SEQUENCE</scope>
    <source>
        <tissue evidence="5">Shoot tip</tissue>
    </source>
</reference>
<evidence type="ECO:0000256" key="2">
    <source>
        <dbReference type="ARBA" id="ARBA00022737"/>
    </source>
</evidence>
<dbReference type="GO" id="GO:0003723">
    <property type="term" value="F:RNA binding"/>
    <property type="evidence" value="ECO:0007669"/>
    <property type="project" value="InterPro"/>
</dbReference>
<dbReference type="InterPro" id="IPR032867">
    <property type="entry name" value="DYW_dom"/>
</dbReference>
<dbReference type="InterPro" id="IPR046848">
    <property type="entry name" value="E_motif"/>
</dbReference>
<evidence type="ECO:0000256" key="3">
    <source>
        <dbReference type="PROSITE-ProRule" id="PRU00708"/>
    </source>
</evidence>
<reference evidence="5" key="2">
    <citation type="journal article" date="2023" name="Int. J. Mol. Sci.">
        <title>De Novo Assembly and Annotation of 11 Diverse Shrub Willow (Salix) Genomes Reveals Novel Gene Organization in Sex-Linked Regions.</title>
        <authorList>
            <person name="Hyden B."/>
            <person name="Feng K."/>
            <person name="Yates T.B."/>
            <person name="Jawdy S."/>
            <person name="Cereghino C."/>
            <person name="Smart L.B."/>
            <person name="Muchero W."/>
        </authorList>
    </citation>
    <scope>NUCLEOTIDE SEQUENCE [LARGE SCALE GENOMIC DNA]</scope>
    <source>
        <tissue evidence="5">Shoot tip</tissue>
    </source>
</reference>
<dbReference type="PANTHER" id="PTHR47926">
    <property type="entry name" value="PENTATRICOPEPTIDE REPEAT-CONTAINING PROTEIN"/>
    <property type="match status" value="1"/>
</dbReference>
<protein>
    <recommendedName>
        <fullName evidence="4">DYW domain-containing protein</fullName>
    </recommendedName>
</protein>
<evidence type="ECO:0000259" key="4">
    <source>
        <dbReference type="Pfam" id="PF14432"/>
    </source>
</evidence>
<dbReference type="InterPro" id="IPR046960">
    <property type="entry name" value="PPR_At4g14850-like_plant"/>
</dbReference>
<feature type="repeat" description="PPR" evidence="3">
    <location>
        <begin position="218"/>
        <end position="252"/>
    </location>
</feature>
<name>A0A9Q0VP89_SALVM</name>
<dbReference type="InterPro" id="IPR046849">
    <property type="entry name" value="E2_motif"/>
</dbReference>